<evidence type="ECO:0000259" key="7">
    <source>
        <dbReference type="PROSITE" id="PS50110"/>
    </source>
</evidence>
<dbReference type="PROSITE" id="PS00676">
    <property type="entry name" value="SIGMA54_INTERACT_2"/>
    <property type="match status" value="1"/>
</dbReference>
<proteinExistence type="predicted"/>
<dbReference type="RefSeq" id="WP_191765307.1">
    <property type="nucleotide sequence ID" value="NZ_JACSPP010000079.1"/>
</dbReference>
<protein>
    <submittedName>
        <fullName evidence="8">Sigma-54-dependent Fis family transcriptional regulator</fullName>
    </submittedName>
</protein>
<dbReference type="InterPro" id="IPR009057">
    <property type="entry name" value="Homeodomain-like_sf"/>
</dbReference>
<keyword evidence="9" id="KW-1185">Reference proteome</keyword>
<dbReference type="Gene3D" id="3.40.50.300">
    <property type="entry name" value="P-loop containing nucleotide triphosphate hydrolases"/>
    <property type="match status" value="1"/>
</dbReference>
<gene>
    <name evidence="8" type="ORF">H9625_16035</name>
</gene>
<dbReference type="PANTHER" id="PTHR32071:SF113">
    <property type="entry name" value="ALGINATE BIOSYNTHESIS TRANSCRIPTIONAL REGULATORY PROTEIN ALGB"/>
    <property type="match status" value="1"/>
</dbReference>
<dbReference type="PRINTS" id="PR01590">
    <property type="entry name" value="HTHFIS"/>
</dbReference>
<dbReference type="Pfam" id="PF02954">
    <property type="entry name" value="HTH_8"/>
    <property type="match status" value="1"/>
</dbReference>
<evidence type="ECO:0000313" key="9">
    <source>
        <dbReference type="Proteomes" id="UP000620874"/>
    </source>
</evidence>
<evidence type="ECO:0000256" key="4">
    <source>
        <dbReference type="ARBA" id="ARBA00023163"/>
    </source>
</evidence>
<keyword evidence="2" id="KW-0067">ATP-binding</keyword>
<evidence type="ECO:0000259" key="6">
    <source>
        <dbReference type="PROSITE" id="PS50045"/>
    </source>
</evidence>
<feature type="modified residue" description="4-aspartylphosphate" evidence="5">
    <location>
        <position position="55"/>
    </location>
</feature>
<reference evidence="8 9" key="1">
    <citation type="submission" date="2020-08" db="EMBL/GenBank/DDBJ databases">
        <title>A Genomic Blueprint of the Chicken Gut Microbiome.</title>
        <authorList>
            <person name="Gilroy R."/>
            <person name="Ravi A."/>
            <person name="Getino M."/>
            <person name="Pursley I."/>
            <person name="Horton D.L."/>
            <person name="Alikhan N.-F."/>
            <person name="Baker D."/>
            <person name="Gharbi K."/>
            <person name="Hall N."/>
            <person name="Watson M."/>
            <person name="Adriaenssens E.M."/>
            <person name="Foster-Nyarko E."/>
            <person name="Jarju S."/>
            <person name="Secka A."/>
            <person name="Antonio M."/>
            <person name="Oren A."/>
            <person name="Chaudhuri R."/>
            <person name="La Ragione R.M."/>
            <person name="Hildebrand F."/>
            <person name="Pallen M.J."/>
        </authorList>
    </citation>
    <scope>NUCLEOTIDE SEQUENCE [LARGE SCALE GENOMIC DNA]</scope>
    <source>
        <strain evidence="8 9">Sa1CVN1</strain>
    </source>
</reference>
<evidence type="ECO:0000313" key="8">
    <source>
        <dbReference type="EMBL" id="MBD8041918.1"/>
    </source>
</evidence>
<dbReference type="PANTHER" id="PTHR32071">
    <property type="entry name" value="TRANSCRIPTIONAL REGULATORY PROTEIN"/>
    <property type="match status" value="1"/>
</dbReference>
<dbReference type="Pfam" id="PF00158">
    <property type="entry name" value="Sigma54_activat"/>
    <property type="match status" value="1"/>
</dbReference>
<dbReference type="Proteomes" id="UP000620874">
    <property type="component" value="Unassembled WGS sequence"/>
</dbReference>
<dbReference type="SMART" id="SM00448">
    <property type="entry name" value="REC"/>
    <property type="match status" value="1"/>
</dbReference>
<sequence>MAKQGTLLVVDDNRNILTSLQYLLVDYFGQILTLDSPVTIPTVLAQNGVDIVLLDMNFSSGINNGNEGLYWLKEIRRLRPQAAVVLFTAYADIDLAVRGIKDGAADFIVKPWNNDKLIQTLLDVYRKVCNGRKEKKRAMLVSEGNDTTMYWGNSAAIRPLRALVEKVSTTDANILITGENGTGKDMLAREIHRLSNRKDGPMVVVDMGAITESLFESELFGHVKGSFTDAHADRIGRFEAADGGTLFLDEIANLPYYLQAKLLTAIQKRSFIKVGSNLPQPTNIRLICATNRDLDEMVRKGEFREDLLYRINTIHLHIPSLRERKEDILPLARMFLERYAKQYGRTNGTFAPDAAARLLAYPWYGNIRELQHTIEKAVILADDGELRAESLQLADMAERENASGTEEKTEMAFHTLDEMERTMIQQAIGQCDGNLSQAAAKLGVTRQTLYNKMKRYGL</sequence>
<dbReference type="InterPro" id="IPR001789">
    <property type="entry name" value="Sig_transdc_resp-reg_receiver"/>
</dbReference>
<keyword evidence="5" id="KW-0597">Phosphoprotein</keyword>
<evidence type="ECO:0000256" key="3">
    <source>
        <dbReference type="ARBA" id="ARBA00023015"/>
    </source>
</evidence>
<feature type="domain" description="Sigma-54 factor interaction" evidence="6">
    <location>
        <begin position="150"/>
        <end position="379"/>
    </location>
</feature>
<dbReference type="SUPFAM" id="SSF52172">
    <property type="entry name" value="CheY-like"/>
    <property type="match status" value="1"/>
</dbReference>
<accession>A0ABR8YCP4</accession>
<dbReference type="SUPFAM" id="SSF46689">
    <property type="entry name" value="Homeodomain-like"/>
    <property type="match status" value="1"/>
</dbReference>
<keyword evidence="1" id="KW-0547">Nucleotide-binding</keyword>
<evidence type="ECO:0000256" key="1">
    <source>
        <dbReference type="ARBA" id="ARBA00022741"/>
    </source>
</evidence>
<dbReference type="Pfam" id="PF25601">
    <property type="entry name" value="AAA_lid_14"/>
    <property type="match status" value="1"/>
</dbReference>
<dbReference type="InterPro" id="IPR025943">
    <property type="entry name" value="Sigma_54_int_dom_ATP-bd_2"/>
</dbReference>
<feature type="domain" description="Response regulatory" evidence="7">
    <location>
        <begin position="6"/>
        <end position="125"/>
    </location>
</feature>
<dbReference type="InterPro" id="IPR003593">
    <property type="entry name" value="AAA+_ATPase"/>
</dbReference>
<dbReference type="PROSITE" id="PS50045">
    <property type="entry name" value="SIGMA54_INTERACT_4"/>
    <property type="match status" value="1"/>
</dbReference>
<dbReference type="InterPro" id="IPR002078">
    <property type="entry name" value="Sigma_54_int"/>
</dbReference>
<organism evidence="8 9">
    <name type="scientific">Phocaeicola intestinalis</name>
    <dbReference type="NCBI Taxonomy" id="2762212"/>
    <lineage>
        <taxon>Bacteria</taxon>
        <taxon>Pseudomonadati</taxon>
        <taxon>Bacteroidota</taxon>
        <taxon>Bacteroidia</taxon>
        <taxon>Bacteroidales</taxon>
        <taxon>Bacteroidaceae</taxon>
        <taxon>Phocaeicola</taxon>
    </lineage>
</organism>
<dbReference type="InterPro" id="IPR058031">
    <property type="entry name" value="AAA_lid_NorR"/>
</dbReference>
<comment type="caution">
    <text evidence="8">The sequence shown here is derived from an EMBL/GenBank/DDBJ whole genome shotgun (WGS) entry which is preliminary data.</text>
</comment>
<keyword evidence="4" id="KW-0804">Transcription</keyword>
<keyword evidence="3" id="KW-0805">Transcription regulation</keyword>
<dbReference type="Gene3D" id="3.40.50.2300">
    <property type="match status" value="1"/>
</dbReference>
<dbReference type="PROSITE" id="PS50110">
    <property type="entry name" value="RESPONSE_REGULATORY"/>
    <property type="match status" value="1"/>
</dbReference>
<dbReference type="InterPro" id="IPR002197">
    <property type="entry name" value="HTH_Fis"/>
</dbReference>
<dbReference type="Gene3D" id="1.10.8.60">
    <property type="match status" value="1"/>
</dbReference>
<dbReference type="InterPro" id="IPR011006">
    <property type="entry name" value="CheY-like_superfamily"/>
</dbReference>
<dbReference type="Pfam" id="PF00072">
    <property type="entry name" value="Response_reg"/>
    <property type="match status" value="1"/>
</dbReference>
<dbReference type="CDD" id="cd00156">
    <property type="entry name" value="REC"/>
    <property type="match status" value="1"/>
</dbReference>
<evidence type="ECO:0000256" key="2">
    <source>
        <dbReference type="ARBA" id="ARBA00022840"/>
    </source>
</evidence>
<name>A0ABR8YCP4_9BACT</name>
<dbReference type="CDD" id="cd00009">
    <property type="entry name" value="AAA"/>
    <property type="match status" value="1"/>
</dbReference>
<dbReference type="SUPFAM" id="SSF52540">
    <property type="entry name" value="P-loop containing nucleoside triphosphate hydrolases"/>
    <property type="match status" value="1"/>
</dbReference>
<dbReference type="Gene3D" id="1.10.10.60">
    <property type="entry name" value="Homeodomain-like"/>
    <property type="match status" value="1"/>
</dbReference>
<evidence type="ECO:0000256" key="5">
    <source>
        <dbReference type="PROSITE-ProRule" id="PRU00169"/>
    </source>
</evidence>
<dbReference type="InterPro" id="IPR027417">
    <property type="entry name" value="P-loop_NTPase"/>
</dbReference>
<dbReference type="SMART" id="SM00382">
    <property type="entry name" value="AAA"/>
    <property type="match status" value="1"/>
</dbReference>
<dbReference type="EMBL" id="JACSPP010000079">
    <property type="protein sequence ID" value="MBD8041918.1"/>
    <property type="molecule type" value="Genomic_DNA"/>
</dbReference>